<dbReference type="Proteomes" id="UP000677228">
    <property type="component" value="Unassembled WGS sequence"/>
</dbReference>
<evidence type="ECO:0000256" key="4">
    <source>
        <dbReference type="ARBA" id="ARBA00023136"/>
    </source>
</evidence>
<comment type="subcellular location">
    <subcellularLocation>
        <location evidence="1">Membrane</location>
        <topology evidence="1">Multi-pass membrane protein</topology>
    </subcellularLocation>
</comment>
<accession>A0A8S2SQC1</accession>
<feature type="transmembrane region" description="Helical" evidence="5">
    <location>
        <begin position="65"/>
        <end position="85"/>
    </location>
</feature>
<dbReference type="Gene3D" id="1.20.1250.20">
    <property type="entry name" value="MFS general substrate transporter like domains"/>
    <property type="match status" value="1"/>
</dbReference>
<dbReference type="InterPro" id="IPR036259">
    <property type="entry name" value="MFS_trans_sf"/>
</dbReference>
<protein>
    <recommendedName>
        <fullName evidence="9">Major facilitator superfamily (MFS) profile domain-containing protein</fullName>
    </recommendedName>
</protein>
<evidence type="ECO:0000256" key="2">
    <source>
        <dbReference type="ARBA" id="ARBA00022692"/>
    </source>
</evidence>
<dbReference type="GO" id="GO:0016020">
    <property type="term" value="C:membrane"/>
    <property type="evidence" value="ECO:0007669"/>
    <property type="project" value="UniProtKB-SubCell"/>
</dbReference>
<keyword evidence="4 5" id="KW-0472">Membrane</keyword>
<keyword evidence="3 5" id="KW-1133">Transmembrane helix</keyword>
<comment type="caution">
    <text evidence="7">The sequence shown here is derived from an EMBL/GenBank/DDBJ whole genome shotgun (WGS) entry which is preliminary data.</text>
</comment>
<dbReference type="EMBL" id="CAJOBA010051000">
    <property type="protein sequence ID" value="CAF4240264.1"/>
    <property type="molecule type" value="Genomic_DNA"/>
</dbReference>
<dbReference type="PANTHER" id="PTHR11662:SF399">
    <property type="entry name" value="FI19708P1-RELATED"/>
    <property type="match status" value="1"/>
</dbReference>
<evidence type="ECO:0000313" key="8">
    <source>
        <dbReference type="Proteomes" id="UP000682733"/>
    </source>
</evidence>
<proteinExistence type="predicted"/>
<dbReference type="EMBL" id="CAJNOK010029187">
    <property type="protein sequence ID" value="CAF1444694.1"/>
    <property type="molecule type" value="Genomic_DNA"/>
</dbReference>
<sequence>MGRQIYHYHRWIEAVSNCTFPRNFPNQVIRWSKQTRGLILGSFYAGYILTQVASGIIGLYIGPRIFYSFIVCLSSLCTILVPIIAKLHPSVMVLSRIIMGAAQ</sequence>
<dbReference type="InterPro" id="IPR050382">
    <property type="entry name" value="MFS_Na/Anion_cotransporter"/>
</dbReference>
<keyword evidence="2 5" id="KW-0812">Transmembrane</keyword>
<name>A0A8S2SQC1_9BILA</name>
<evidence type="ECO:0000256" key="1">
    <source>
        <dbReference type="ARBA" id="ARBA00004141"/>
    </source>
</evidence>
<evidence type="ECO:0000313" key="6">
    <source>
        <dbReference type="EMBL" id="CAF1444694.1"/>
    </source>
</evidence>
<evidence type="ECO:0000256" key="5">
    <source>
        <dbReference type="SAM" id="Phobius"/>
    </source>
</evidence>
<gene>
    <name evidence="6" type="ORF">OVA965_LOCUS34577</name>
    <name evidence="7" type="ORF">TMI583_LOCUS35503</name>
</gene>
<dbReference type="PANTHER" id="PTHR11662">
    <property type="entry name" value="SOLUTE CARRIER FAMILY 17"/>
    <property type="match status" value="1"/>
</dbReference>
<organism evidence="7 8">
    <name type="scientific">Didymodactylos carnosus</name>
    <dbReference type="NCBI Taxonomy" id="1234261"/>
    <lineage>
        <taxon>Eukaryota</taxon>
        <taxon>Metazoa</taxon>
        <taxon>Spiralia</taxon>
        <taxon>Gnathifera</taxon>
        <taxon>Rotifera</taxon>
        <taxon>Eurotatoria</taxon>
        <taxon>Bdelloidea</taxon>
        <taxon>Philodinida</taxon>
        <taxon>Philodinidae</taxon>
        <taxon>Didymodactylos</taxon>
    </lineage>
</organism>
<evidence type="ECO:0000256" key="3">
    <source>
        <dbReference type="ARBA" id="ARBA00022989"/>
    </source>
</evidence>
<evidence type="ECO:0008006" key="9">
    <source>
        <dbReference type="Google" id="ProtNLM"/>
    </source>
</evidence>
<dbReference type="SUPFAM" id="SSF103473">
    <property type="entry name" value="MFS general substrate transporter"/>
    <property type="match status" value="1"/>
</dbReference>
<reference evidence="7" key="1">
    <citation type="submission" date="2021-02" db="EMBL/GenBank/DDBJ databases">
        <authorList>
            <person name="Nowell W R."/>
        </authorList>
    </citation>
    <scope>NUCLEOTIDE SEQUENCE</scope>
</reference>
<dbReference type="AlphaFoldDB" id="A0A8S2SQC1"/>
<feature type="transmembrane region" description="Helical" evidence="5">
    <location>
        <begin position="38"/>
        <end position="59"/>
    </location>
</feature>
<dbReference type="Proteomes" id="UP000682733">
    <property type="component" value="Unassembled WGS sequence"/>
</dbReference>
<evidence type="ECO:0000313" key="7">
    <source>
        <dbReference type="EMBL" id="CAF4240264.1"/>
    </source>
</evidence>
<feature type="non-terminal residue" evidence="7">
    <location>
        <position position="1"/>
    </location>
</feature>